<dbReference type="PANTHER" id="PTHR33175:SF3">
    <property type="entry name" value="DNA-BINDING PROTEIN HU-BETA"/>
    <property type="match status" value="1"/>
</dbReference>
<keyword evidence="2 5" id="KW-0238">DNA-binding</keyword>
<dbReference type="PROSITE" id="PS00045">
    <property type="entry name" value="HISTONE_LIKE"/>
    <property type="match status" value="1"/>
</dbReference>
<comment type="similarity">
    <text evidence="3">Belongs to the bacterial histone-like protein family.</text>
</comment>
<evidence type="ECO:0000256" key="1">
    <source>
        <dbReference type="ARBA" id="ARBA00023067"/>
    </source>
</evidence>
<feature type="compositionally biased region" description="Basic residues" evidence="4">
    <location>
        <begin position="181"/>
        <end position="194"/>
    </location>
</feature>
<evidence type="ECO:0000256" key="3">
    <source>
        <dbReference type="RuleBase" id="RU003939"/>
    </source>
</evidence>
<dbReference type="InterPro" id="IPR000119">
    <property type="entry name" value="Hist_DNA-bd"/>
</dbReference>
<dbReference type="SMART" id="SM00411">
    <property type="entry name" value="BHL"/>
    <property type="match status" value="1"/>
</dbReference>
<comment type="caution">
    <text evidence="5">The sequence shown here is derived from an EMBL/GenBank/DDBJ whole genome shotgun (WGS) entry which is preliminary data.</text>
</comment>
<proteinExistence type="inferred from homology"/>
<evidence type="ECO:0000313" key="6">
    <source>
        <dbReference type="Proteomes" id="UP000757540"/>
    </source>
</evidence>
<evidence type="ECO:0000313" key="5">
    <source>
        <dbReference type="EMBL" id="NOV98398.1"/>
    </source>
</evidence>
<dbReference type="InterPro" id="IPR010992">
    <property type="entry name" value="IHF-like_DNA-bd_dom_sf"/>
</dbReference>
<dbReference type="InterPro" id="IPR020816">
    <property type="entry name" value="Histone-like_DNA-bd_CS"/>
</dbReference>
<gene>
    <name evidence="5" type="ORF">HDG69_002993</name>
</gene>
<reference evidence="5 6" key="1">
    <citation type="submission" date="2020-05" db="EMBL/GenBank/DDBJ databases">
        <title>Genomic Encyclopedia of Type Strains, Phase III (KMG-III): the genomes of soil and plant-associated and newly described type strains.</title>
        <authorList>
            <person name="Whitman W."/>
        </authorList>
    </citation>
    <scope>NUCLEOTIDE SEQUENCE [LARGE SCALE GENOMIC DNA]</scope>
    <source>
        <strain evidence="5 6">KCTC 19046</strain>
    </source>
</reference>
<dbReference type="Gene3D" id="4.10.520.10">
    <property type="entry name" value="IHF-like DNA-binding proteins"/>
    <property type="match status" value="1"/>
</dbReference>
<accession>A0ABX2A9I0</accession>
<dbReference type="Proteomes" id="UP000757540">
    <property type="component" value="Unassembled WGS sequence"/>
</dbReference>
<protein>
    <submittedName>
        <fullName evidence="5">DNA-binding protein HU-beta</fullName>
    </submittedName>
</protein>
<dbReference type="PANTHER" id="PTHR33175">
    <property type="entry name" value="DNA-BINDING PROTEIN HU"/>
    <property type="match status" value="1"/>
</dbReference>
<sequence length="194" mass="20006">MNGGHGAVLTAARQHDRIARRRRDAGDEEWVHMNKAQLVEAVAQRAGSTPAEARRHVDAVLASIIDGVAAGERVSLLGFGTFAGVARPARTARNPRTGAAVEVPAAVVPRFRVGAGFKARVTEGDATPSASTKVSPARATASENEPAGRSATKKGKKSAGAGSKSGSKKKDSTKGSGTKTSAKKSKKGKKSKKK</sequence>
<feature type="region of interest" description="Disordered" evidence="4">
    <location>
        <begin position="123"/>
        <end position="194"/>
    </location>
</feature>
<keyword evidence="6" id="KW-1185">Reference proteome</keyword>
<evidence type="ECO:0000256" key="2">
    <source>
        <dbReference type="ARBA" id="ARBA00023125"/>
    </source>
</evidence>
<dbReference type="EMBL" id="JABEZU010000004">
    <property type="protein sequence ID" value="NOV98398.1"/>
    <property type="molecule type" value="Genomic_DNA"/>
</dbReference>
<keyword evidence="1" id="KW-0226">DNA condensation</keyword>
<evidence type="ECO:0000256" key="4">
    <source>
        <dbReference type="SAM" id="MobiDB-lite"/>
    </source>
</evidence>
<dbReference type="CDD" id="cd13831">
    <property type="entry name" value="HU"/>
    <property type="match status" value="1"/>
</dbReference>
<feature type="region of interest" description="Disordered" evidence="4">
    <location>
        <begin position="1"/>
        <end position="26"/>
    </location>
</feature>
<organism evidence="5 6">
    <name type="scientific">Isoptericola halotolerans</name>
    <dbReference type="NCBI Taxonomy" id="300560"/>
    <lineage>
        <taxon>Bacteria</taxon>
        <taxon>Bacillati</taxon>
        <taxon>Actinomycetota</taxon>
        <taxon>Actinomycetes</taxon>
        <taxon>Micrococcales</taxon>
        <taxon>Promicromonosporaceae</taxon>
        <taxon>Isoptericola</taxon>
    </lineage>
</organism>
<dbReference type="RefSeq" id="WP_171784637.1">
    <property type="nucleotide sequence ID" value="NZ_BAAAML010000003.1"/>
</dbReference>
<dbReference type="GO" id="GO:0003677">
    <property type="term" value="F:DNA binding"/>
    <property type="evidence" value="ECO:0007669"/>
    <property type="project" value="UniProtKB-KW"/>
</dbReference>
<name>A0ABX2A9I0_9MICO</name>
<dbReference type="Pfam" id="PF00216">
    <property type="entry name" value="Bac_DNA_binding"/>
    <property type="match status" value="1"/>
</dbReference>
<dbReference type="SUPFAM" id="SSF47729">
    <property type="entry name" value="IHF-like DNA-binding proteins"/>
    <property type="match status" value="1"/>
</dbReference>
<dbReference type="PRINTS" id="PR01727">
    <property type="entry name" value="DNABINDINGHU"/>
</dbReference>